<reference evidence="1" key="1">
    <citation type="submission" date="2019-04" db="EMBL/GenBank/DDBJ databases">
        <authorList>
            <person name="Alioto T."/>
            <person name="Alioto T."/>
        </authorList>
    </citation>
    <scope>NUCLEOTIDE SEQUENCE [LARGE SCALE GENOMIC DNA]</scope>
</reference>
<accession>A0A5E4D017</accession>
<name>A0A5E4D017_MARMO</name>
<organism evidence="1 2">
    <name type="scientific">Marmota monax</name>
    <name type="common">Woodchuck</name>
    <dbReference type="NCBI Taxonomy" id="9995"/>
    <lineage>
        <taxon>Eukaryota</taxon>
        <taxon>Metazoa</taxon>
        <taxon>Chordata</taxon>
        <taxon>Craniata</taxon>
        <taxon>Vertebrata</taxon>
        <taxon>Euteleostomi</taxon>
        <taxon>Mammalia</taxon>
        <taxon>Eutheria</taxon>
        <taxon>Euarchontoglires</taxon>
        <taxon>Glires</taxon>
        <taxon>Rodentia</taxon>
        <taxon>Sciuromorpha</taxon>
        <taxon>Sciuridae</taxon>
        <taxon>Xerinae</taxon>
        <taxon>Marmotini</taxon>
        <taxon>Marmota</taxon>
    </lineage>
</organism>
<sequence length="70" mass="7896">VCSKARSEIARVTYNQMVLHPYSRLPTEPTSEPLPPMTSLNKQEVARRNSLPYITKKAGMLGRWPRLGGD</sequence>
<dbReference type="Proteomes" id="UP000335636">
    <property type="component" value="Unassembled WGS sequence"/>
</dbReference>
<dbReference type="EMBL" id="CABDUW010002597">
    <property type="protein sequence ID" value="VTJ87417.1"/>
    <property type="molecule type" value="Genomic_DNA"/>
</dbReference>
<gene>
    <name evidence="1" type="ORF">MONAX_5E029957</name>
</gene>
<protein>
    <submittedName>
        <fullName evidence="1">Uncharacterized protein</fullName>
    </submittedName>
</protein>
<comment type="caution">
    <text evidence="1">The sequence shown here is derived from an EMBL/GenBank/DDBJ whole genome shotgun (WGS) entry which is preliminary data.</text>
</comment>
<proteinExistence type="predicted"/>
<evidence type="ECO:0000313" key="1">
    <source>
        <dbReference type="EMBL" id="VTJ87417.1"/>
    </source>
</evidence>
<keyword evidence="2" id="KW-1185">Reference proteome</keyword>
<dbReference type="AlphaFoldDB" id="A0A5E4D017"/>
<evidence type="ECO:0000313" key="2">
    <source>
        <dbReference type="Proteomes" id="UP000335636"/>
    </source>
</evidence>
<feature type="non-terminal residue" evidence="1">
    <location>
        <position position="1"/>
    </location>
</feature>